<evidence type="ECO:0000256" key="7">
    <source>
        <dbReference type="ARBA" id="ARBA00023242"/>
    </source>
</evidence>
<dbReference type="OrthoDB" id="5548448at2759"/>
<dbReference type="SUPFAM" id="SSF48371">
    <property type="entry name" value="ARM repeat"/>
    <property type="match status" value="1"/>
</dbReference>
<dbReference type="PANTHER" id="PTHR12596">
    <property type="entry name" value="EXPORTIN 4,7-RELATED"/>
    <property type="match status" value="1"/>
</dbReference>
<dbReference type="InterPro" id="IPR001494">
    <property type="entry name" value="Importin-beta_N"/>
</dbReference>
<keyword evidence="7" id="KW-0539">Nucleus</keyword>
<evidence type="ECO:0000256" key="8">
    <source>
        <dbReference type="ARBA" id="ARBA00040444"/>
    </source>
</evidence>
<dbReference type="Gene3D" id="1.25.10.10">
    <property type="entry name" value="Leucine-rich Repeat Variant"/>
    <property type="match status" value="2"/>
</dbReference>
<dbReference type="PROSITE" id="PS50166">
    <property type="entry name" value="IMPORTIN_B_NT"/>
    <property type="match status" value="1"/>
</dbReference>
<evidence type="ECO:0000259" key="9">
    <source>
        <dbReference type="PROSITE" id="PS50166"/>
    </source>
</evidence>
<dbReference type="EMBL" id="OV651814">
    <property type="protein sequence ID" value="CAH1106114.1"/>
    <property type="molecule type" value="Genomic_DNA"/>
</dbReference>
<dbReference type="InterPro" id="IPR044189">
    <property type="entry name" value="XPO4/7-like"/>
</dbReference>
<feature type="domain" description="Importin N-terminal" evidence="9">
    <location>
        <begin position="31"/>
        <end position="97"/>
    </location>
</feature>
<keyword evidence="4" id="KW-0813">Transport</keyword>
<evidence type="ECO:0000313" key="11">
    <source>
        <dbReference type="Proteomes" id="UP001153636"/>
    </source>
</evidence>
<name>A0A9P0G8I7_9CUCU</name>
<dbReference type="AlphaFoldDB" id="A0A9P0G8I7"/>
<evidence type="ECO:0000313" key="10">
    <source>
        <dbReference type="EMBL" id="CAH1106114.1"/>
    </source>
</evidence>
<dbReference type="PANTHER" id="PTHR12596:SF1">
    <property type="entry name" value="EXPORTIN-4"/>
    <property type="match status" value="1"/>
</dbReference>
<keyword evidence="6" id="KW-0653">Protein transport</keyword>
<dbReference type="InterPro" id="IPR011989">
    <property type="entry name" value="ARM-like"/>
</dbReference>
<dbReference type="GO" id="GO:0005049">
    <property type="term" value="F:nuclear export signal receptor activity"/>
    <property type="evidence" value="ECO:0007669"/>
    <property type="project" value="InterPro"/>
</dbReference>
<organism evidence="10 11">
    <name type="scientific">Psylliodes chrysocephalus</name>
    <dbReference type="NCBI Taxonomy" id="3402493"/>
    <lineage>
        <taxon>Eukaryota</taxon>
        <taxon>Metazoa</taxon>
        <taxon>Ecdysozoa</taxon>
        <taxon>Arthropoda</taxon>
        <taxon>Hexapoda</taxon>
        <taxon>Insecta</taxon>
        <taxon>Pterygota</taxon>
        <taxon>Neoptera</taxon>
        <taxon>Endopterygota</taxon>
        <taxon>Coleoptera</taxon>
        <taxon>Polyphaga</taxon>
        <taxon>Cucujiformia</taxon>
        <taxon>Chrysomeloidea</taxon>
        <taxon>Chrysomelidae</taxon>
        <taxon>Galerucinae</taxon>
        <taxon>Alticini</taxon>
        <taxon>Psylliodes</taxon>
    </lineage>
</organism>
<evidence type="ECO:0000256" key="2">
    <source>
        <dbReference type="ARBA" id="ARBA00004496"/>
    </source>
</evidence>
<dbReference type="GO" id="GO:0005643">
    <property type="term" value="C:nuclear pore"/>
    <property type="evidence" value="ECO:0007669"/>
    <property type="project" value="TreeGrafter"/>
</dbReference>
<sequence length="1136" mass="129382">MNDNIILEMEKAAEIIMAPPNLVSNEQRHLAENIFLDFRKSKSPYGICRDILEKSQNHYVLFEAAEVLKGAIIREWSFLFENDKTSLRQYLFQYIISKTLPSFVRDRILQVIAIMVKRASIDDGGRERANILKEVENLIVNAEPHKKVLGCNILSNLMQEYATTVKSTDVGLPWEVHFKAKKQFEATDLKRIFQFCIYLLSEVVKNDPPYSNTLLELSGHLLKITETVLAWGYVSPILPKRLIGIYESVHEADSAPALKLTASWADIILNPDLLPLMFQIYWKLRDFDQLAHHSINCLVQLASLNGGILPTDEARMKYLHAYLMAFFNLISNITIKNKECLGISNIVKKLIIFFIHDILKLPDSMKDTLLDEFTRITCHFCDGATIEEAQGAEDKFFTDAFDNMLDAWTTILQEFAQSYLENKFSECAKQVFNKYIQCHLAPPDGCRKNNGEVEDIEDNEDNDRSKFKDQLQVIGMFGRVVPGHALPVLFKLLEDRTDKFVNHLQAMQTRAMNIQEAEALDNLFEDLHWIILVSGHILCMDSDGETPMIPSEIMQYSIDQHNRRESTLNATMNAIIAVGSKIALPDNFEHCDHIIRIVFNVMKLCTIEDYAASVNLAQFMSPEVGSSIMWFLKRWCLSYLLPVENYYQELSPTLIGCLGKDTDGSKLVVSFVLSKIQSNLYHFQSEPILLRDTVELFCDIVCVKQKSSSHVVKTESMRNLIKLFADLQPGTLPPNIIRGLCKGFVLAGTALYSRNNHGDNQSTMNEYYELILMPLQQRFKSVLGQENFTRICHQEKVQKIVIDLLESFIGIAKGSAMPSSTTLFHFLAPILSELPVFITVYNNYQVIVQLILELFGQCAKYMLCYLSPFDSKRLYESSLATVQAYAKCNQGRLTNESFAEESSFQDLALILDLLTFILSKDCFDFCPISNDEVTVAASDVSLFGLNFIMPLMTMDLLKYPSLCAQYYRLLVLINDIYPEKICNLPSDLLNTLLRSVELGLTNFGSDIVQACLDFVQGMATYIFRHNLTESQFGQAIRPFLKTVIDLTLSHQINTDLTSSASTCIYALMCCFQEDYKMLIQSLIQMQTDPMTAERLAAAFNNLVLNVDMTCDRLPKLKFRDNFDKFIANVHGFLLVK</sequence>
<gene>
    <name evidence="10" type="ORF">PSYICH_LOCUS6458</name>
</gene>
<dbReference type="Proteomes" id="UP001153636">
    <property type="component" value="Chromosome 2"/>
</dbReference>
<dbReference type="GO" id="GO:0006611">
    <property type="term" value="P:protein export from nucleus"/>
    <property type="evidence" value="ECO:0007669"/>
    <property type="project" value="TreeGrafter"/>
</dbReference>
<protein>
    <recommendedName>
        <fullName evidence="8">Exportin-4</fullName>
    </recommendedName>
</protein>
<keyword evidence="11" id="KW-1185">Reference proteome</keyword>
<evidence type="ECO:0000256" key="1">
    <source>
        <dbReference type="ARBA" id="ARBA00004123"/>
    </source>
</evidence>
<keyword evidence="5" id="KW-0963">Cytoplasm</keyword>
<dbReference type="InterPro" id="IPR016024">
    <property type="entry name" value="ARM-type_fold"/>
</dbReference>
<evidence type="ECO:0000256" key="6">
    <source>
        <dbReference type="ARBA" id="ARBA00022927"/>
    </source>
</evidence>
<evidence type="ECO:0000256" key="5">
    <source>
        <dbReference type="ARBA" id="ARBA00022490"/>
    </source>
</evidence>
<reference evidence="10" key="1">
    <citation type="submission" date="2022-01" db="EMBL/GenBank/DDBJ databases">
        <authorList>
            <person name="King R."/>
        </authorList>
    </citation>
    <scope>NUCLEOTIDE SEQUENCE</scope>
</reference>
<evidence type="ECO:0000256" key="4">
    <source>
        <dbReference type="ARBA" id="ARBA00022448"/>
    </source>
</evidence>
<dbReference type="GO" id="GO:0031267">
    <property type="term" value="F:small GTPase binding"/>
    <property type="evidence" value="ECO:0007669"/>
    <property type="project" value="InterPro"/>
</dbReference>
<comment type="subcellular location">
    <subcellularLocation>
        <location evidence="2">Cytoplasm</location>
    </subcellularLocation>
    <subcellularLocation>
        <location evidence="1">Nucleus</location>
    </subcellularLocation>
</comment>
<dbReference type="GO" id="GO:0005737">
    <property type="term" value="C:cytoplasm"/>
    <property type="evidence" value="ECO:0007669"/>
    <property type="project" value="UniProtKB-SubCell"/>
</dbReference>
<comment type="similarity">
    <text evidence="3">Belongs to the exportin family.</text>
</comment>
<proteinExistence type="inferred from homology"/>
<evidence type="ECO:0000256" key="3">
    <source>
        <dbReference type="ARBA" id="ARBA00009466"/>
    </source>
</evidence>
<accession>A0A9P0G8I7</accession>